<keyword evidence="1" id="KW-0812">Transmembrane</keyword>
<gene>
    <name evidence="2" type="ORF">MBORA_16440</name>
</gene>
<accession>A0A166C4I1</accession>
<proteinExistence type="predicted"/>
<feature type="transmembrane region" description="Helical" evidence="1">
    <location>
        <begin position="9"/>
        <end position="32"/>
    </location>
</feature>
<comment type="caution">
    <text evidence="2">The sequence shown here is derived from an EMBL/GenBank/DDBJ whole genome shotgun (WGS) entry which is preliminary data.</text>
</comment>
<organism evidence="2 3">
    <name type="scientific">Methanobrevibacter oralis</name>
    <dbReference type="NCBI Taxonomy" id="66851"/>
    <lineage>
        <taxon>Archaea</taxon>
        <taxon>Methanobacteriati</taxon>
        <taxon>Methanobacteriota</taxon>
        <taxon>Methanomada group</taxon>
        <taxon>Methanobacteria</taxon>
        <taxon>Methanobacteriales</taxon>
        <taxon>Methanobacteriaceae</taxon>
        <taxon>Methanobrevibacter</taxon>
    </lineage>
</organism>
<evidence type="ECO:0000256" key="1">
    <source>
        <dbReference type="SAM" id="Phobius"/>
    </source>
</evidence>
<name>A0A166C4I1_METOA</name>
<dbReference type="AlphaFoldDB" id="A0A166C4I1"/>
<dbReference type="RefSeq" id="WP_042694241.1">
    <property type="nucleotide sequence ID" value="NZ_CABMAB010000034.1"/>
</dbReference>
<keyword evidence="3" id="KW-1185">Reference proteome</keyword>
<dbReference type="Proteomes" id="UP000077428">
    <property type="component" value="Unassembled WGS sequence"/>
</dbReference>
<dbReference type="STRING" id="66851.MBORA_16440"/>
<reference evidence="3" key="1">
    <citation type="journal article" date="2016" name="Genome Announc.">
        <title>Draft Genome Sequences of Methanobrevibacter curvatus DSM11111, Methanobrevibacter cuticularis DSM11139, Methanobrevibacter filiformis DSM11501, and Methanobrevibacter oralis DSM7256.</title>
        <authorList>
            <person name="Poehlein A."/>
            <person name="Seedorf H."/>
        </authorList>
    </citation>
    <scope>NUCLEOTIDE SEQUENCE [LARGE SCALE GENOMIC DNA]</scope>
    <source>
        <strain evidence="3">DSM 7256 / JCM 30027 / ZR</strain>
    </source>
</reference>
<dbReference type="EMBL" id="LWMU01000094">
    <property type="protein sequence ID" value="KZX11167.1"/>
    <property type="molecule type" value="Genomic_DNA"/>
</dbReference>
<keyword evidence="1" id="KW-0472">Membrane</keyword>
<protein>
    <submittedName>
        <fullName evidence="2">Uncharacterized protein</fullName>
    </submittedName>
</protein>
<keyword evidence="1" id="KW-1133">Transmembrane helix</keyword>
<dbReference type="PATRIC" id="fig|66851.6.peg.1787"/>
<dbReference type="OrthoDB" id="78377at2157"/>
<sequence length="90" mass="9944">MRRKNDGKIVLILIFVLVAFIVGAGIGVTMGLDGGNNDKNETHIKNVTVEMTTNLNETDDAVYYDKEIDGVDFNNKEEVANLLNNSNQTQ</sequence>
<evidence type="ECO:0000313" key="3">
    <source>
        <dbReference type="Proteomes" id="UP000077428"/>
    </source>
</evidence>
<evidence type="ECO:0000313" key="2">
    <source>
        <dbReference type="EMBL" id="KZX11167.1"/>
    </source>
</evidence>